<feature type="transmembrane region" description="Helical" evidence="1">
    <location>
        <begin position="434"/>
        <end position="454"/>
    </location>
</feature>
<feature type="transmembrane region" description="Helical" evidence="1">
    <location>
        <begin position="321"/>
        <end position="337"/>
    </location>
</feature>
<evidence type="ECO:0000256" key="1">
    <source>
        <dbReference type="SAM" id="Phobius"/>
    </source>
</evidence>
<feature type="transmembrane region" description="Helical" evidence="1">
    <location>
        <begin position="379"/>
        <end position="402"/>
    </location>
</feature>
<evidence type="ECO:0008006" key="4">
    <source>
        <dbReference type="Google" id="ProtNLM"/>
    </source>
</evidence>
<name>A0ABU6HTM8_9FLAO</name>
<feature type="transmembrane region" description="Helical" evidence="1">
    <location>
        <begin position="176"/>
        <end position="197"/>
    </location>
</feature>
<sequence>MKELINLSLLYTKYNIRKKNFLIFTVVLLVLGFLLIPNEKAEYVTFYIGNISVYPNKFWIGNMGAVFSNIIISLLLFFFIVGERENEIMSNTYYFEETSTYTPFYKNLYKIAALFIISIIFLIILNISLIASNYSYGINIFAYLKSLFYFSVPFLFFISFIIYFLEFYVPKKTGKILIFIAFILIILFNDRFVNIIGLNELYLYIHKISHTQNYFAIGYLKKSERIKLLTLHSYNAPLFIVAKVFWLLLTFVLMYIVSLMKTPDPSAVFEKIPANVQAGFKSTKEISANFLKNLVPIQLDFLSLIKKDIVQLSKVYTPKRILAILFLWVILFVTPMANVQKFLLPVLMLYIIYLNKDFVSKLYVYDLGYFILISPFKRLNIFLSQAVIISFLYILACLPHIMKSDSSTGLLIALHLIMVSILQVSAINLLKKSLLVNIILIILFSSYLTGKPIINLLYF</sequence>
<dbReference type="EMBL" id="JAYLAA010000037">
    <property type="protein sequence ID" value="MEC3875832.1"/>
    <property type="molecule type" value="Genomic_DNA"/>
</dbReference>
<accession>A0ABU6HTM8</accession>
<dbReference type="Proteomes" id="UP001348397">
    <property type="component" value="Unassembled WGS sequence"/>
</dbReference>
<reference evidence="2 3" key="1">
    <citation type="submission" date="2024-01" db="EMBL/GenBank/DDBJ databases">
        <title>Chryseobacterium sp. T9W2-O.</title>
        <authorList>
            <person name="Maltman C."/>
        </authorList>
    </citation>
    <scope>NUCLEOTIDE SEQUENCE [LARGE SCALE GENOMIC DNA]</scope>
    <source>
        <strain evidence="2 3">T9W2-O</strain>
    </source>
</reference>
<feature type="transmembrane region" description="Helical" evidence="1">
    <location>
        <begin position="147"/>
        <end position="169"/>
    </location>
</feature>
<organism evidence="2 3">
    <name type="scientific">Chryseobacterium salviniae</name>
    <dbReference type="NCBI Taxonomy" id="3101750"/>
    <lineage>
        <taxon>Bacteria</taxon>
        <taxon>Pseudomonadati</taxon>
        <taxon>Bacteroidota</taxon>
        <taxon>Flavobacteriia</taxon>
        <taxon>Flavobacteriales</taxon>
        <taxon>Weeksellaceae</taxon>
        <taxon>Chryseobacterium group</taxon>
        <taxon>Chryseobacterium</taxon>
    </lineage>
</organism>
<keyword evidence="3" id="KW-1185">Reference proteome</keyword>
<proteinExistence type="predicted"/>
<evidence type="ECO:0000313" key="2">
    <source>
        <dbReference type="EMBL" id="MEC3875832.1"/>
    </source>
</evidence>
<feature type="transmembrane region" description="Helical" evidence="1">
    <location>
        <begin position="58"/>
        <end position="81"/>
    </location>
</feature>
<dbReference type="RefSeq" id="WP_326320637.1">
    <property type="nucleotide sequence ID" value="NZ_JAYLAA010000037.1"/>
</dbReference>
<protein>
    <recommendedName>
        <fullName evidence="4">ABC transporter permease</fullName>
    </recommendedName>
</protein>
<evidence type="ECO:0000313" key="3">
    <source>
        <dbReference type="Proteomes" id="UP001348397"/>
    </source>
</evidence>
<feature type="transmembrane region" description="Helical" evidence="1">
    <location>
        <begin position="236"/>
        <end position="257"/>
    </location>
</feature>
<comment type="caution">
    <text evidence="2">The sequence shown here is derived from an EMBL/GenBank/DDBJ whole genome shotgun (WGS) entry which is preliminary data.</text>
</comment>
<keyword evidence="1" id="KW-0472">Membrane</keyword>
<feature type="transmembrane region" description="Helical" evidence="1">
    <location>
        <begin position="408"/>
        <end position="427"/>
    </location>
</feature>
<feature type="transmembrane region" description="Helical" evidence="1">
    <location>
        <begin position="111"/>
        <end position="135"/>
    </location>
</feature>
<keyword evidence="1" id="KW-1133">Transmembrane helix</keyword>
<feature type="transmembrane region" description="Helical" evidence="1">
    <location>
        <begin position="21"/>
        <end position="38"/>
    </location>
</feature>
<gene>
    <name evidence="2" type="ORF">SOP96_08935</name>
</gene>
<keyword evidence="1" id="KW-0812">Transmembrane</keyword>